<organism evidence="13 15">
    <name type="scientific">Schizosaccharomyces japonicus (strain yFS275 / FY16936)</name>
    <name type="common">Fission yeast</name>
    <dbReference type="NCBI Taxonomy" id="402676"/>
    <lineage>
        <taxon>Eukaryota</taxon>
        <taxon>Fungi</taxon>
        <taxon>Dikarya</taxon>
        <taxon>Ascomycota</taxon>
        <taxon>Taphrinomycotina</taxon>
        <taxon>Schizosaccharomycetes</taxon>
        <taxon>Schizosaccharomycetales</taxon>
        <taxon>Schizosaccharomycetaceae</taxon>
        <taxon>Schizosaccharomyces</taxon>
    </lineage>
</organism>
<feature type="transmembrane region" description="Helical" evidence="12">
    <location>
        <begin position="125"/>
        <end position="146"/>
    </location>
</feature>
<dbReference type="RefSeq" id="XP_002173604.1">
    <property type="nucleotide sequence ID" value="XM_002173568.2"/>
</dbReference>
<keyword evidence="5 12" id="KW-0999">Mitochondrion inner membrane</keyword>
<dbReference type="InterPro" id="IPR007992">
    <property type="entry name" value="CybS"/>
</dbReference>
<comment type="subcellular location">
    <subcellularLocation>
        <location evidence="1 12">Mitochondrion inner membrane</location>
        <topology evidence="1 12">Multi-pass membrane protein</topology>
    </subcellularLocation>
</comment>
<dbReference type="GO" id="GO:0046872">
    <property type="term" value="F:metal ion binding"/>
    <property type="evidence" value="ECO:0007669"/>
    <property type="project" value="UniProtKB-KW"/>
</dbReference>
<evidence type="ECO:0000256" key="10">
    <source>
        <dbReference type="PIRSR" id="PIRSR607992-1"/>
    </source>
</evidence>
<dbReference type="VEuPathDB" id="FungiDB:SJAG_02398"/>
<keyword evidence="3" id="KW-0813">Transport</keyword>
<reference evidence="13 15" key="1">
    <citation type="journal article" date="2011" name="Science">
        <title>Comparative functional genomics of the fission yeasts.</title>
        <authorList>
            <person name="Rhind N."/>
            <person name="Chen Z."/>
            <person name="Yassour M."/>
            <person name="Thompson D.A."/>
            <person name="Haas B.J."/>
            <person name="Habib N."/>
            <person name="Wapinski I."/>
            <person name="Roy S."/>
            <person name="Lin M.F."/>
            <person name="Heiman D.I."/>
            <person name="Young S.K."/>
            <person name="Furuya K."/>
            <person name="Guo Y."/>
            <person name="Pidoux A."/>
            <person name="Chen H.M."/>
            <person name="Robbertse B."/>
            <person name="Goldberg J.M."/>
            <person name="Aoki K."/>
            <person name="Bayne E.H."/>
            <person name="Berlin A.M."/>
            <person name="Desjardins C.A."/>
            <person name="Dobbs E."/>
            <person name="Dukaj L."/>
            <person name="Fan L."/>
            <person name="FitzGerald M.G."/>
            <person name="French C."/>
            <person name="Gujja S."/>
            <person name="Hansen K."/>
            <person name="Keifenheim D."/>
            <person name="Levin J.Z."/>
            <person name="Mosher R.A."/>
            <person name="Mueller C.A."/>
            <person name="Pfiffner J."/>
            <person name="Priest M."/>
            <person name="Russ C."/>
            <person name="Smialowska A."/>
            <person name="Swoboda P."/>
            <person name="Sykes S.M."/>
            <person name="Vaughn M."/>
            <person name="Vengrova S."/>
            <person name="Yoder R."/>
            <person name="Zeng Q."/>
            <person name="Allshire R."/>
            <person name="Baulcombe D."/>
            <person name="Birren B.W."/>
            <person name="Brown W."/>
            <person name="Ekwall K."/>
            <person name="Kellis M."/>
            <person name="Leatherwood J."/>
            <person name="Levin H."/>
            <person name="Margalit H."/>
            <person name="Martienssen R."/>
            <person name="Nieduszynski C.A."/>
            <person name="Spatafora J.W."/>
            <person name="Friedman N."/>
            <person name="Dalgaard J.Z."/>
            <person name="Baumann P."/>
            <person name="Niki H."/>
            <person name="Regev A."/>
            <person name="Nusbaum C."/>
        </authorList>
    </citation>
    <scope>NUCLEOTIDE SEQUENCE [LARGE SCALE GENOMIC DNA]</scope>
    <source>
        <strain evidence="15">yFS275 / FY16936</strain>
    </source>
</reference>
<evidence type="ECO:0000256" key="2">
    <source>
        <dbReference type="ARBA" id="ARBA00007294"/>
    </source>
</evidence>
<proteinExistence type="inferred from homology"/>
<dbReference type="CDD" id="cd03496">
    <property type="entry name" value="SQR_TypeC_CybS"/>
    <property type="match status" value="1"/>
</dbReference>
<accession>B6K2D0</accession>
<evidence type="ECO:0000313" key="13">
    <source>
        <dbReference type="EMBL" id="EEB07311.1"/>
    </source>
</evidence>
<feature type="binding site" evidence="10">
    <location>
        <position position="117"/>
    </location>
    <ligand>
        <name>a ubiquinone</name>
        <dbReference type="ChEBI" id="CHEBI:16389"/>
        <note>ligand shared with IP/SDHB</note>
    </ligand>
</feature>
<dbReference type="OMA" id="SEGSYHW"/>
<dbReference type="PANTHER" id="PTHR13337">
    <property type="entry name" value="SUCCINATE DEHYDROGENASE"/>
    <property type="match status" value="1"/>
</dbReference>
<evidence type="ECO:0000256" key="11">
    <source>
        <dbReference type="PIRSR" id="PIRSR607992-2"/>
    </source>
</evidence>
<keyword evidence="8 12" id="KW-0496">Mitochondrion</keyword>
<dbReference type="OrthoDB" id="18577at2759"/>
<sequence length="165" mass="18580">MLLNRIGLFSCKQSRIINLVKPITNIRPFTVTSISRIFPPPPQTIQGTVNDAVVFPPRSKAHGSIHWNFERVIAIMVAPQVAYALASGSSNAVLNALLACTLVPHAHLGFESCIIDYFPKRRFKVMFPLLMWVLRGFTILTFFGLYEFNSNDIGLCQAIRMIWKS</sequence>
<dbReference type="Pfam" id="PF05328">
    <property type="entry name" value="CybS"/>
    <property type="match status" value="1"/>
</dbReference>
<feature type="binding site" description="axial binding residue" evidence="11">
    <location>
        <position position="105"/>
    </location>
    <ligand>
        <name>heme b</name>
        <dbReference type="ChEBI" id="CHEBI:60344"/>
        <note>ligand shared with SDHC</note>
    </ligand>
    <ligandPart>
        <name>Fe</name>
        <dbReference type="ChEBI" id="CHEBI:18248"/>
    </ligandPart>
</feature>
<keyword evidence="4 12" id="KW-0812">Transmembrane</keyword>
<keyword evidence="7 12" id="KW-1133">Transmembrane helix</keyword>
<keyword evidence="9 12" id="KW-0472">Membrane</keyword>
<dbReference type="GO" id="GO:0045273">
    <property type="term" value="C:respiratory chain complex II (succinate dehydrogenase)"/>
    <property type="evidence" value="ECO:0000318"/>
    <property type="project" value="GO_Central"/>
</dbReference>
<dbReference type="HOGENOM" id="CLU_096618_0_1_1"/>
<evidence type="ECO:0000256" key="1">
    <source>
        <dbReference type="ARBA" id="ARBA00004448"/>
    </source>
</evidence>
<evidence type="ECO:0000313" key="15">
    <source>
        <dbReference type="Proteomes" id="UP000001744"/>
    </source>
</evidence>
<dbReference type="STRING" id="402676.B6K2D0"/>
<dbReference type="GO" id="GO:0005743">
    <property type="term" value="C:mitochondrial inner membrane"/>
    <property type="evidence" value="ECO:0007669"/>
    <property type="project" value="UniProtKB-SubCell"/>
</dbReference>
<evidence type="ECO:0000256" key="6">
    <source>
        <dbReference type="ARBA" id="ARBA00022946"/>
    </source>
</evidence>
<evidence type="ECO:0000256" key="3">
    <source>
        <dbReference type="ARBA" id="ARBA00022448"/>
    </source>
</evidence>
<dbReference type="GeneID" id="7050043"/>
<dbReference type="GO" id="GO:0048039">
    <property type="term" value="F:ubiquinone binding"/>
    <property type="evidence" value="ECO:0000318"/>
    <property type="project" value="GO_Central"/>
</dbReference>
<gene>
    <name evidence="14" type="primary">tim18</name>
    <name evidence="13" type="ORF">SJAG_02398</name>
</gene>
<keyword evidence="11" id="KW-0408">Iron</keyword>
<dbReference type="eggNOG" id="KOG4097">
    <property type="taxonomic scope" value="Eukaryota"/>
</dbReference>
<comment type="caution">
    <text evidence="12">Lacks conserved residue(s) required for the propagation of feature annotation.</text>
</comment>
<keyword evidence="6 12" id="KW-0809">Transit peptide</keyword>
<dbReference type="SUPFAM" id="SSF81343">
    <property type="entry name" value="Fumarate reductase respiratory complex transmembrane subunits"/>
    <property type="match status" value="1"/>
</dbReference>
<evidence type="ECO:0000256" key="7">
    <source>
        <dbReference type="ARBA" id="ARBA00022989"/>
    </source>
</evidence>
<dbReference type="GO" id="GO:0020037">
    <property type="term" value="F:heme binding"/>
    <property type="evidence" value="ECO:0000318"/>
    <property type="project" value="GO_Central"/>
</dbReference>
<evidence type="ECO:0000313" key="14">
    <source>
        <dbReference type="JaponicusDB" id="SJAG_02398"/>
    </source>
</evidence>
<comment type="similarity">
    <text evidence="2 12">Belongs to the CybS family.</text>
</comment>
<evidence type="ECO:0000256" key="4">
    <source>
        <dbReference type="ARBA" id="ARBA00022692"/>
    </source>
</evidence>
<evidence type="ECO:0000256" key="9">
    <source>
        <dbReference type="ARBA" id="ARBA00023136"/>
    </source>
</evidence>
<evidence type="ECO:0000256" key="5">
    <source>
        <dbReference type="ARBA" id="ARBA00022792"/>
    </source>
</evidence>
<dbReference type="PANTHER" id="PTHR13337:SF2">
    <property type="entry name" value="SUCCINATE DEHYDROGENASE [UBIQUINONE] CYTOCHROME B SMALL SUBUNIT, MITOCHONDRIAL"/>
    <property type="match status" value="1"/>
</dbReference>
<dbReference type="GO" id="GO:0006099">
    <property type="term" value="P:tricarboxylic acid cycle"/>
    <property type="evidence" value="ECO:0000318"/>
    <property type="project" value="GO_Central"/>
</dbReference>
<dbReference type="GO" id="GO:0006121">
    <property type="term" value="P:mitochondrial electron transport, succinate to ubiquinone"/>
    <property type="evidence" value="ECO:0000318"/>
    <property type="project" value="GO_Central"/>
</dbReference>
<protein>
    <recommendedName>
        <fullName evidence="12">Succinate dehydrogenase [ubiquinone] cytochrome b small subunit</fullName>
    </recommendedName>
</protein>
<keyword evidence="15" id="KW-1185">Reference proteome</keyword>
<dbReference type="AlphaFoldDB" id="B6K2D0"/>
<evidence type="ECO:0000256" key="12">
    <source>
        <dbReference type="RuleBase" id="RU364031"/>
    </source>
</evidence>
<dbReference type="Gene3D" id="1.20.1300.10">
    <property type="entry name" value="Fumarate reductase/succinate dehydrogenase, transmembrane subunit"/>
    <property type="match status" value="1"/>
</dbReference>
<dbReference type="EMBL" id="KE651166">
    <property type="protein sequence ID" value="EEB07311.1"/>
    <property type="molecule type" value="Genomic_DNA"/>
</dbReference>
<keyword evidence="11" id="KW-0479">Metal-binding</keyword>
<name>B6K2D0_SCHJY</name>
<evidence type="ECO:0000256" key="8">
    <source>
        <dbReference type="ARBA" id="ARBA00023128"/>
    </source>
</evidence>
<dbReference type="InterPro" id="IPR034804">
    <property type="entry name" value="SQR/QFR_C/D"/>
</dbReference>
<dbReference type="JaponicusDB" id="SJAG_02398">
    <property type="gene designation" value="tim18"/>
</dbReference>
<dbReference type="Proteomes" id="UP000001744">
    <property type="component" value="Unassembled WGS sequence"/>
</dbReference>